<sequence>MAAERYATPTLTVAATSGRRAGLILVGEVRAEVLRQLEEQLDAPPLSRADEWVVDMNKVTGIDLACVYALLQAAATRRPKTVTLTVRGARHAVRRTLHAAGLDVVAAIER</sequence>
<keyword evidence="3" id="KW-1185">Reference proteome</keyword>
<evidence type="ECO:0000259" key="1">
    <source>
        <dbReference type="PROSITE" id="PS50801"/>
    </source>
</evidence>
<dbReference type="InterPro" id="IPR036513">
    <property type="entry name" value="STAS_dom_sf"/>
</dbReference>
<evidence type="ECO:0000313" key="3">
    <source>
        <dbReference type="Proteomes" id="UP001458415"/>
    </source>
</evidence>
<dbReference type="Gene3D" id="3.30.750.24">
    <property type="entry name" value="STAS domain"/>
    <property type="match status" value="1"/>
</dbReference>
<proteinExistence type="predicted"/>
<name>A0ABV1VUI8_9ACTN</name>
<evidence type="ECO:0000313" key="2">
    <source>
        <dbReference type="EMBL" id="MER6975594.1"/>
    </source>
</evidence>
<dbReference type="Pfam" id="PF13466">
    <property type="entry name" value="STAS_2"/>
    <property type="match status" value="1"/>
</dbReference>
<gene>
    <name evidence="2" type="ORF">ABT317_00585</name>
</gene>
<dbReference type="EMBL" id="JBEPCU010000003">
    <property type="protein sequence ID" value="MER6975594.1"/>
    <property type="molecule type" value="Genomic_DNA"/>
</dbReference>
<reference evidence="2 3" key="1">
    <citation type="submission" date="2024-06" db="EMBL/GenBank/DDBJ databases">
        <title>The Natural Products Discovery Center: Release of the First 8490 Sequenced Strains for Exploring Actinobacteria Biosynthetic Diversity.</title>
        <authorList>
            <person name="Kalkreuter E."/>
            <person name="Kautsar S.A."/>
            <person name="Yang D."/>
            <person name="Bader C.D."/>
            <person name="Teijaro C.N."/>
            <person name="Fluegel L."/>
            <person name="Davis C.M."/>
            <person name="Simpson J.R."/>
            <person name="Lauterbach L."/>
            <person name="Steele A.D."/>
            <person name="Gui C."/>
            <person name="Meng S."/>
            <person name="Li G."/>
            <person name="Viehrig K."/>
            <person name="Ye F."/>
            <person name="Su P."/>
            <person name="Kiefer A.F."/>
            <person name="Nichols A."/>
            <person name="Cepeda A.J."/>
            <person name="Yan W."/>
            <person name="Fan B."/>
            <person name="Jiang Y."/>
            <person name="Adhikari A."/>
            <person name="Zheng C.-J."/>
            <person name="Schuster L."/>
            <person name="Cowan T.M."/>
            <person name="Smanski M.J."/>
            <person name="Chevrette M.G."/>
            <person name="De Carvalho L.P.S."/>
            <person name="Shen B."/>
        </authorList>
    </citation>
    <scope>NUCLEOTIDE SEQUENCE [LARGE SCALE GENOMIC DNA]</scope>
    <source>
        <strain evidence="2 3">NPDC000634</strain>
    </source>
</reference>
<dbReference type="PROSITE" id="PS50801">
    <property type="entry name" value="STAS"/>
    <property type="match status" value="1"/>
</dbReference>
<comment type="caution">
    <text evidence="2">The sequence shown here is derived from an EMBL/GenBank/DDBJ whole genome shotgun (WGS) entry which is preliminary data.</text>
</comment>
<dbReference type="Proteomes" id="UP001458415">
    <property type="component" value="Unassembled WGS sequence"/>
</dbReference>
<dbReference type="RefSeq" id="WP_086723199.1">
    <property type="nucleotide sequence ID" value="NZ_MUBM01000022.1"/>
</dbReference>
<dbReference type="InterPro" id="IPR002645">
    <property type="entry name" value="STAS_dom"/>
</dbReference>
<dbReference type="InterPro" id="IPR058548">
    <property type="entry name" value="MlaB-like_STAS"/>
</dbReference>
<protein>
    <submittedName>
        <fullName evidence="2">STAS domain-containing protein</fullName>
    </submittedName>
</protein>
<organism evidence="2 3">
    <name type="scientific">Streptomyces carpinensis</name>
    <dbReference type="NCBI Taxonomy" id="66369"/>
    <lineage>
        <taxon>Bacteria</taxon>
        <taxon>Bacillati</taxon>
        <taxon>Actinomycetota</taxon>
        <taxon>Actinomycetes</taxon>
        <taxon>Kitasatosporales</taxon>
        <taxon>Streptomycetaceae</taxon>
        <taxon>Streptomyces</taxon>
    </lineage>
</organism>
<feature type="domain" description="STAS" evidence="1">
    <location>
        <begin position="29"/>
        <end position="110"/>
    </location>
</feature>
<dbReference type="CDD" id="cd07043">
    <property type="entry name" value="STAS_anti-anti-sigma_factors"/>
    <property type="match status" value="1"/>
</dbReference>
<dbReference type="SUPFAM" id="SSF52091">
    <property type="entry name" value="SpoIIaa-like"/>
    <property type="match status" value="1"/>
</dbReference>
<accession>A0ABV1VUI8</accession>